<proteinExistence type="evidence at transcript level"/>
<dbReference type="AlphaFoldDB" id="B8A3J6"/>
<accession>B8A3J6</accession>
<dbReference type="EMBL" id="BT056138">
    <property type="protein sequence ID" value="ACL54745.1"/>
    <property type="molecule type" value="mRNA"/>
</dbReference>
<evidence type="ECO:0000313" key="1">
    <source>
        <dbReference type="EMBL" id="ACL54745.1"/>
    </source>
</evidence>
<sequence>MNFVNDKHRYHGRDMQVTRQTGPAYLLRTTMHGMPMRSAARTPDWLPATRMQLCTSHPTYSEPARRAAITLSELVTVTRSKLDNILLGRYGDYAHSVLATTFRML</sequence>
<name>B8A3J6_MAIZE</name>
<reference evidence="1" key="1">
    <citation type="journal article" date="2009" name="PLoS Genet.">
        <title>Sequencing, mapping, and analysis of 27,455 maize full-length cDNAs.</title>
        <authorList>
            <person name="Soderlund C."/>
            <person name="Descour A."/>
            <person name="Kudrna D."/>
            <person name="Bomhoff M."/>
            <person name="Boyd L."/>
            <person name="Currie J."/>
            <person name="Angelova A."/>
            <person name="Collura K."/>
            <person name="Wissotski M."/>
            <person name="Ashley E."/>
            <person name="Morrow D."/>
            <person name="Fernandes J."/>
            <person name="Walbot V."/>
            <person name="Yu Y."/>
        </authorList>
    </citation>
    <scope>NUCLEOTIDE SEQUENCE</scope>
    <source>
        <strain evidence="1">B73</strain>
    </source>
</reference>
<protein>
    <submittedName>
        <fullName evidence="1">Uncharacterized protein</fullName>
    </submittedName>
</protein>
<organism evidence="1">
    <name type="scientific">Zea mays</name>
    <name type="common">Maize</name>
    <dbReference type="NCBI Taxonomy" id="4577"/>
    <lineage>
        <taxon>Eukaryota</taxon>
        <taxon>Viridiplantae</taxon>
        <taxon>Streptophyta</taxon>
        <taxon>Embryophyta</taxon>
        <taxon>Tracheophyta</taxon>
        <taxon>Spermatophyta</taxon>
        <taxon>Magnoliopsida</taxon>
        <taxon>Liliopsida</taxon>
        <taxon>Poales</taxon>
        <taxon>Poaceae</taxon>
        <taxon>PACMAD clade</taxon>
        <taxon>Panicoideae</taxon>
        <taxon>Andropogonodae</taxon>
        <taxon>Andropogoneae</taxon>
        <taxon>Tripsacinae</taxon>
        <taxon>Zea</taxon>
    </lineage>
</organism>
<reference evidence="1" key="2">
    <citation type="submission" date="2012-06" db="EMBL/GenBank/DDBJ databases">
        <authorList>
            <person name="Yu Y."/>
            <person name="Currie J."/>
            <person name="Lomeli R."/>
            <person name="Angelova A."/>
            <person name="Collura K."/>
            <person name="Wissotski M."/>
            <person name="Campos D."/>
            <person name="Kudrna D."/>
            <person name="Golser W."/>
            <person name="Ashely E."/>
            <person name="Descour A."/>
            <person name="Fernandes J."/>
            <person name="Soderlund C."/>
            <person name="Walbot V."/>
        </authorList>
    </citation>
    <scope>NUCLEOTIDE SEQUENCE</scope>
    <source>
        <strain evidence="1">B73</strain>
    </source>
</reference>